<dbReference type="PANTHER" id="PTHR47206">
    <property type="entry name" value="HOMEODOMAIN-LIKE SUPERFAMILY PROTEIN"/>
    <property type="match status" value="1"/>
</dbReference>
<reference evidence="5 6" key="1">
    <citation type="submission" date="2018-06" db="EMBL/GenBank/DDBJ databases">
        <title>The Genome of Cuscuta australis (Dodder) Provides Insight into the Evolution of Plant Parasitism.</title>
        <authorList>
            <person name="Liu H."/>
        </authorList>
    </citation>
    <scope>NUCLEOTIDE SEQUENCE [LARGE SCALE GENOMIC DNA]</scope>
    <source>
        <strain evidence="6">cv. Yunnan</strain>
        <tissue evidence="5">Vines</tissue>
    </source>
</reference>
<feature type="domain" description="HTH myb-type" evidence="4">
    <location>
        <begin position="198"/>
        <end position="255"/>
    </location>
</feature>
<dbReference type="PROSITE" id="PS50090">
    <property type="entry name" value="MYB_LIKE"/>
    <property type="match status" value="1"/>
</dbReference>
<comment type="subcellular location">
    <subcellularLocation>
        <location evidence="1">Nucleus</location>
    </subcellularLocation>
</comment>
<evidence type="ECO:0000259" key="4">
    <source>
        <dbReference type="PROSITE" id="PS51294"/>
    </source>
</evidence>
<feature type="domain" description="Myb-like" evidence="3">
    <location>
        <begin position="198"/>
        <end position="251"/>
    </location>
</feature>
<evidence type="ECO:0000313" key="6">
    <source>
        <dbReference type="Proteomes" id="UP000249390"/>
    </source>
</evidence>
<dbReference type="Gene3D" id="1.10.10.60">
    <property type="entry name" value="Homeodomain-like"/>
    <property type="match status" value="1"/>
</dbReference>
<dbReference type="Pfam" id="PF00249">
    <property type="entry name" value="Myb_DNA-binding"/>
    <property type="match status" value="1"/>
</dbReference>
<dbReference type="GO" id="GO:0010597">
    <property type="term" value="P:green leaf volatile biosynthetic process"/>
    <property type="evidence" value="ECO:0007669"/>
    <property type="project" value="UniProtKB-ARBA"/>
</dbReference>
<dbReference type="GO" id="GO:0005634">
    <property type="term" value="C:nucleus"/>
    <property type="evidence" value="ECO:0007669"/>
    <property type="project" value="UniProtKB-SubCell"/>
</dbReference>
<dbReference type="InterPro" id="IPR001005">
    <property type="entry name" value="SANT/Myb"/>
</dbReference>
<gene>
    <name evidence="5" type="ORF">DM860_015555</name>
</gene>
<dbReference type="EMBL" id="NQVE01000025">
    <property type="protein sequence ID" value="RAL53518.1"/>
    <property type="molecule type" value="Genomic_DNA"/>
</dbReference>
<protein>
    <submittedName>
        <fullName evidence="5">Uncharacterized protein</fullName>
    </submittedName>
</protein>
<dbReference type="AlphaFoldDB" id="A0A328EA26"/>
<dbReference type="GO" id="GO:0000976">
    <property type="term" value="F:transcription cis-regulatory region binding"/>
    <property type="evidence" value="ECO:0007669"/>
    <property type="project" value="UniProtKB-ARBA"/>
</dbReference>
<dbReference type="InterPro" id="IPR009057">
    <property type="entry name" value="Homeodomain-like_sf"/>
</dbReference>
<evidence type="ECO:0000259" key="3">
    <source>
        <dbReference type="PROSITE" id="PS50090"/>
    </source>
</evidence>
<dbReference type="Proteomes" id="UP000249390">
    <property type="component" value="Unassembled WGS sequence"/>
</dbReference>
<dbReference type="SUPFAM" id="SSF46689">
    <property type="entry name" value="Homeodomain-like"/>
    <property type="match status" value="1"/>
</dbReference>
<dbReference type="CDD" id="cd11660">
    <property type="entry name" value="SANT_TRF"/>
    <property type="match status" value="1"/>
</dbReference>
<keyword evidence="2" id="KW-0539">Nucleus</keyword>
<comment type="caution">
    <text evidence="5">The sequence shown here is derived from an EMBL/GenBank/DDBJ whole genome shotgun (WGS) entry which is preliminary data.</text>
</comment>
<evidence type="ECO:0000256" key="1">
    <source>
        <dbReference type="ARBA" id="ARBA00004123"/>
    </source>
</evidence>
<dbReference type="InterPro" id="IPR017930">
    <property type="entry name" value="Myb_dom"/>
</dbReference>
<organism evidence="5 6">
    <name type="scientific">Cuscuta australis</name>
    <dbReference type="NCBI Taxonomy" id="267555"/>
    <lineage>
        <taxon>Eukaryota</taxon>
        <taxon>Viridiplantae</taxon>
        <taxon>Streptophyta</taxon>
        <taxon>Embryophyta</taxon>
        <taxon>Tracheophyta</taxon>
        <taxon>Spermatophyta</taxon>
        <taxon>Magnoliopsida</taxon>
        <taxon>eudicotyledons</taxon>
        <taxon>Gunneridae</taxon>
        <taxon>Pentapetalae</taxon>
        <taxon>asterids</taxon>
        <taxon>lamiids</taxon>
        <taxon>Solanales</taxon>
        <taxon>Convolvulaceae</taxon>
        <taxon>Cuscuteae</taxon>
        <taxon>Cuscuta</taxon>
        <taxon>Cuscuta subgen. Grammica</taxon>
        <taxon>Cuscuta sect. Cleistogrammica</taxon>
    </lineage>
</organism>
<keyword evidence="6" id="KW-1185">Reference proteome</keyword>
<dbReference type="PROSITE" id="PS51294">
    <property type="entry name" value="HTH_MYB"/>
    <property type="match status" value="1"/>
</dbReference>
<proteinExistence type="predicted"/>
<evidence type="ECO:0000256" key="2">
    <source>
        <dbReference type="ARBA" id="ARBA00023242"/>
    </source>
</evidence>
<name>A0A328EA26_9ASTE</name>
<sequence length="369" mass="39908">MSEKFKKQKKCYFSDEDVSILLQRYTPRTVLALLQEVAQVREVNIDWNALVKKTKTGITNAREYQLLWRHLAYRQPLVNGLLDGAQPVDDDSDLEYELESYPAVSSEASAEAAAFVKVLIASGTLNDSHLPNGMTVEAPLAISIPNGQRSLNFVDASQQSIPIQGSNIIVSVSVPKTPLPTVMLTKGLDDNGASGANLPQRKRKLWSETEDMDLIAAVKRHGEGNWANMAKRDFNGYKTASQLSKRWATIKKQQGSLNGNTSKLSEIHLADQAVSLALDVPMRENPKAARSSIPECKIANAASNSNASSVVAAPKIGTPHTGTIKITSLKKEYTESTTIRRDPLIKAASAVAGACIVSPSNGASLLKTA</sequence>
<accession>A0A328EA26</accession>
<dbReference type="SMART" id="SM00717">
    <property type="entry name" value="SANT"/>
    <property type="match status" value="1"/>
</dbReference>
<evidence type="ECO:0000313" key="5">
    <source>
        <dbReference type="EMBL" id="RAL53518.1"/>
    </source>
</evidence>
<dbReference type="PANTHER" id="PTHR47206:SF1">
    <property type="entry name" value="HOMEODOMAIN-LIKE SUPERFAMILY PROTEIN"/>
    <property type="match status" value="1"/>
</dbReference>